<dbReference type="RefSeq" id="WP_345027987.1">
    <property type="nucleotide sequence ID" value="NZ_BAABEY010000018.1"/>
</dbReference>
<protein>
    <submittedName>
        <fullName evidence="4">S1-like domain-containing RNA-binding protein</fullName>
    </submittedName>
</protein>
<keyword evidence="5" id="KW-1185">Reference proteome</keyword>
<dbReference type="InterPro" id="IPR012340">
    <property type="entry name" value="NA-bd_OB-fold"/>
</dbReference>
<dbReference type="InterPro" id="IPR040764">
    <property type="entry name" value="CvfB_WH"/>
</dbReference>
<gene>
    <name evidence="4" type="ORF">GCM10023091_16900</name>
</gene>
<accession>A0ABP8LY34</accession>
<organism evidence="4 5">
    <name type="scientific">Ravibacter arvi</name>
    <dbReference type="NCBI Taxonomy" id="2051041"/>
    <lineage>
        <taxon>Bacteria</taxon>
        <taxon>Pseudomonadati</taxon>
        <taxon>Bacteroidota</taxon>
        <taxon>Cytophagia</taxon>
        <taxon>Cytophagales</taxon>
        <taxon>Spirosomataceae</taxon>
        <taxon>Ravibacter</taxon>
    </lineage>
</organism>
<dbReference type="InterPro" id="IPR039566">
    <property type="entry name" value="CvfB_S1_st"/>
</dbReference>
<proteinExistence type="inferred from homology"/>
<name>A0ABP8LY34_9BACT</name>
<reference evidence="5" key="1">
    <citation type="journal article" date="2019" name="Int. J. Syst. Evol. Microbiol.">
        <title>The Global Catalogue of Microorganisms (GCM) 10K type strain sequencing project: providing services to taxonomists for standard genome sequencing and annotation.</title>
        <authorList>
            <consortium name="The Broad Institute Genomics Platform"/>
            <consortium name="The Broad Institute Genome Sequencing Center for Infectious Disease"/>
            <person name="Wu L."/>
            <person name="Ma J."/>
        </authorList>
    </citation>
    <scope>NUCLEOTIDE SEQUENCE [LARGE SCALE GENOMIC DNA]</scope>
    <source>
        <strain evidence="5">JCM 31920</strain>
    </source>
</reference>
<evidence type="ECO:0000313" key="4">
    <source>
        <dbReference type="EMBL" id="GAA4437536.1"/>
    </source>
</evidence>
<dbReference type="Proteomes" id="UP001501508">
    <property type="component" value="Unassembled WGS sequence"/>
</dbReference>
<feature type="domain" description="Conserved virulence factor B first S1" evidence="2">
    <location>
        <begin position="76"/>
        <end position="130"/>
    </location>
</feature>
<evidence type="ECO:0000256" key="1">
    <source>
        <dbReference type="PIRNR" id="PIRNR012524"/>
    </source>
</evidence>
<dbReference type="PIRSF" id="PIRSF012524">
    <property type="entry name" value="YitL_S1"/>
    <property type="match status" value="1"/>
</dbReference>
<dbReference type="InterPro" id="IPR036388">
    <property type="entry name" value="WH-like_DNA-bd_sf"/>
</dbReference>
<comment type="similarity">
    <text evidence="1">Belongs to the CvfB family.</text>
</comment>
<sequence length="277" mass="31719">MLFLGKYNELTIERLTSVGLYLSEPEGAEVLLPNKYVTEDMQVGETTRVFVYKDSEDRPVATTQTPKLLRNEFGYLAVKEVNSYGAFLDWGLEKDLFVPYSEQVTPMRAGESYIVFLYLDRRTDRLLATAKWRQNLDNERLLVQEGDEVELLVAERTDLGYNVIINNYHIGLVFYNDVFKKVTVGQRTTGYVRTIRDGNKIDVSLEKIGYEKTEGHADRIYELLKSNGGFLALNDTSSPEEIERALEMSKKNFKKAIGGLYKKGVITLEQEGIRLVR</sequence>
<comment type="caution">
    <text evidence="4">The sequence shown here is derived from an EMBL/GenBank/DDBJ whole genome shotgun (WGS) entry which is preliminary data.</text>
</comment>
<dbReference type="PANTHER" id="PTHR37296">
    <property type="entry name" value="CONSERVED VIRULENCE FACTOR B"/>
    <property type="match status" value="1"/>
</dbReference>
<dbReference type="Gene3D" id="1.10.10.10">
    <property type="entry name" value="Winged helix-like DNA-binding domain superfamily/Winged helix DNA-binding domain"/>
    <property type="match status" value="1"/>
</dbReference>
<dbReference type="Pfam" id="PF13509">
    <property type="entry name" value="S1_2"/>
    <property type="match status" value="2"/>
</dbReference>
<dbReference type="EMBL" id="BAABEY010000018">
    <property type="protein sequence ID" value="GAA4437536.1"/>
    <property type="molecule type" value="Genomic_DNA"/>
</dbReference>
<dbReference type="Pfam" id="PF17783">
    <property type="entry name" value="WHD_CvfB"/>
    <property type="match status" value="1"/>
</dbReference>
<feature type="domain" description="Conserved virulence factor B-like winged helix" evidence="3">
    <location>
        <begin position="218"/>
        <end position="275"/>
    </location>
</feature>
<evidence type="ECO:0000259" key="3">
    <source>
        <dbReference type="Pfam" id="PF17783"/>
    </source>
</evidence>
<feature type="domain" description="Conserved virulence factor B first S1" evidence="2">
    <location>
        <begin position="4"/>
        <end position="64"/>
    </location>
</feature>
<dbReference type="PANTHER" id="PTHR37296:SF1">
    <property type="entry name" value="CONSERVED VIRULENCE FACTOR B"/>
    <property type="match status" value="1"/>
</dbReference>
<evidence type="ECO:0000259" key="2">
    <source>
        <dbReference type="Pfam" id="PF13509"/>
    </source>
</evidence>
<dbReference type="InterPro" id="IPR014464">
    <property type="entry name" value="CvfB_fam"/>
</dbReference>
<dbReference type="Gene3D" id="2.40.50.140">
    <property type="entry name" value="Nucleic acid-binding proteins"/>
    <property type="match status" value="1"/>
</dbReference>
<evidence type="ECO:0000313" key="5">
    <source>
        <dbReference type="Proteomes" id="UP001501508"/>
    </source>
</evidence>